<dbReference type="Pfam" id="PF00111">
    <property type="entry name" value="Fer2"/>
    <property type="match status" value="1"/>
</dbReference>
<dbReference type="InterPro" id="IPR036010">
    <property type="entry name" value="2Fe-2S_ferredoxin-like_sf"/>
</dbReference>
<dbReference type="InterPro" id="IPR012675">
    <property type="entry name" value="Beta-grasp_dom_sf"/>
</dbReference>
<evidence type="ECO:0000313" key="8">
    <source>
        <dbReference type="EMBL" id="QEA13324.1"/>
    </source>
</evidence>
<keyword evidence="3" id="KW-0408">Iron</keyword>
<feature type="transmembrane region" description="Helical" evidence="4">
    <location>
        <begin position="176"/>
        <end position="199"/>
    </location>
</feature>
<feature type="domain" description="2Fe-2S ferredoxin-type" evidence="6">
    <location>
        <begin position="299"/>
        <end position="393"/>
    </location>
</feature>
<sequence>MIEKIQSLLQWIFLRVENLFNRAFGDRINPYYHLGAITFFLFWVVAGSGLYLYVFFETGITDAYASVVNISEKQWWLGGILRSVHRYASDAMVLTMGLHMLRYFAFNRYRGFRWFSWITGIVLVVMVYASGINGYMLPWDKLAQYVTVTSFEWLDWLPIFDGALMRNFLYSDHVGGRLFTLLSFMHIGLPLIVLMIMWVHVQRVPKARTTPPRPIVWGLLATLLVLSVAVPVHSQGGISDLSQAVASIELDWFLLPLFPLISEWPMGWVWALLVGVGLLAALQPWLPLKLRRNPAKEVHQVVVQGQGVRAQFRVRPGETILDAGLGAGVGLDYECRNGACGRCICTVEQGTYEHRSYQLSALSDEQKARGMALMCCAIPREDMAIGVELLSTDPGHRVKEHSASVAKMARLSPDVMHVVLRLPVGEPALDFAAGQYINIVLENGERRAYSFANRPGVSNDIELHVRHMPGGRFTTRVFESMKEGDFLRFEGPLGSFTLRDGQGPILFVAGATGFAPIKSIVEDAFARDVKRSMRLYWGVRHPQDLYMLELCEQWQREHDNFTVVPVVSEPTEGDGWQGRTGLVHEAMLADFPDLSGHEVYLCGSVRMVENAVPAFIDQGLSEGACFSDAFVPAAGAPVVTS</sequence>
<evidence type="ECO:0000256" key="1">
    <source>
        <dbReference type="ARBA" id="ARBA00001974"/>
    </source>
</evidence>
<dbReference type="Pfam" id="PF00970">
    <property type="entry name" value="FAD_binding_6"/>
    <property type="match status" value="1"/>
</dbReference>
<feature type="domain" description="Cytochrome b/b6 N-terminal region profile" evidence="5">
    <location>
        <begin position="8"/>
        <end position="213"/>
    </location>
</feature>
<dbReference type="Gene3D" id="1.20.810.10">
    <property type="entry name" value="Cytochrome Bc1 Complex, Chain C"/>
    <property type="match status" value="1"/>
</dbReference>
<dbReference type="SUPFAM" id="SSF52343">
    <property type="entry name" value="Ferredoxin reductase-like, C-terminal NADP-linked domain"/>
    <property type="match status" value="1"/>
</dbReference>
<comment type="cofactor">
    <cofactor evidence="1">
        <name>FAD</name>
        <dbReference type="ChEBI" id="CHEBI:57692"/>
    </cofactor>
</comment>
<accession>A0A5B8RX74</accession>
<evidence type="ECO:0000256" key="2">
    <source>
        <dbReference type="ARBA" id="ARBA00011649"/>
    </source>
</evidence>
<dbReference type="InterPro" id="IPR005797">
    <property type="entry name" value="Cyt_b/b6_N"/>
</dbReference>
<evidence type="ECO:0000313" key="9">
    <source>
        <dbReference type="Proteomes" id="UP000321199"/>
    </source>
</evidence>
<dbReference type="GO" id="GO:0022904">
    <property type="term" value="P:respiratory electron transport chain"/>
    <property type="evidence" value="ECO:0007669"/>
    <property type="project" value="InterPro"/>
</dbReference>
<dbReference type="KEGG" id="cof:FOZ74_09935"/>
<keyword evidence="9" id="KW-1185">Reference proteome</keyword>
<organism evidence="8 9">
    <name type="scientific">Comamonas flocculans</name>
    <dbReference type="NCBI Taxonomy" id="2597701"/>
    <lineage>
        <taxon>Bacteria</taxon>
        <taxon>Pseudomonadati</taxon>
        <taxon>Pseudomonadota</taxon>
        <taxon>Betaproteobacteria</taxon>
        <taxon>Burkholderiales</taxon>
        <taxon>Comamonadaceae</taxon>
        <taxon>Comamonas</taxon>
    </lineage>
</organism>
<evidence type="ECO:0000259" key="7">
    <source>
        <dbReference type="PROSITE" id="PS51384"/>
    </source>
</evidence>
<proteinExistence type="predicted"/>
<keyword evidence="4" id="KW-0812">Transmembrane</keyword>
<keyword evidence="4" id="KW-0472">Membrane</keyword>
<dbReference type="AlphaFoldDB" id="A0A5B8RX74"/>
<protein>
    <submittedName>
        <fullName evidence="8">2Fe-2S iron-sulfur cluster binding domain-containing protein</fullName>
    </submittedName>
</protein>
<evidence type="ECO:0000259" key="6">
    <source>
        <dbReference type="PROSITE" id="PS51085"/>
    </source>
</evidence>
<feature type="transmembrane region" description="Helical" evidence="4">
    <location>
        <begin position="117"/>
        <end position="136"/>
    </location>
</feature>
<dbReference type="OrthoDB" id="9806195at2"/>
<dbReference type="Gene3D" id="3.10.20.30">
    <property type="match status" value="1"/>
</dbReference>
<dbReference type="Proteomes" id="UP000321199">
    <property type="component" value="Chromosome"/>
</dbReference>
<feature type="domain" description="FAD-binding FR-type" evidence="7">
    <location>
        <begin position="398"/>
        <end position="499"/>
    </location>
</feature>
<dbReference type="PANTHER" id="PTHR47354">
    <property type="entry name" value="NADH OXIDOREDUCTASE HCR"/>
    <property type="match status" value="1"/>
</dbReference>
<keyword evidence="3" id="KW-0411">Iron-sulfur</keyword>
<dbReference type="PRINTS" id="PR00410">
    <property type="entry name" value="PHEHYDRXLASE"/>
</dbReference>
<dbReference type="InterPro" id="IPR001433">
    <property type="entry name" value="OxRdtase_FAD/NAD-bd"/>
</dbReference>
<keyword evidence="4" id="KW-1133">Transmembrane helix</keyword>
<keyword evidence="3" id="KW-0479">Metal-binding</keyword>
<feature type="transmembrane region" description="Helical" evidence="4">
    <location>
        <begin position="214"/>
        <end position="232"/>
    </location>
</feature>
<feature type="transmembrane region" description="Helical" evidence="4">
    <location>
        <begin position="31"/>
        <end position="56"/>
    </location>
</feature>
<dbReference type="PROSITE" id="PS51002">
    <property type="entry name" value="CYTB_NTER"/>
    <property type="match status" value="1"/>
</dbReference>
<dbReference type="SUPFAM" id="SSF54292">
    <property type="entry name" value="2Fe-2S ferredoxin-like"/>
    <property type="match status" value="1"/>
</dbReference>
<dbReference type="RefSeq" id="WP_146912916.1">
    <property type="nucleotide sequence ID" value="NZ_CP042344.1"/>
</dbReference>
<evidence type="ECO:0000256" key="4">
    <source>
        <dbReference type="SAM" id="Phobius"/>
    </source>
</evidence>
<dbReference type="PROSITE" id="PS51085">
    <property type="entry name" value="2FE2S_FER_2"/>
    <property type="match status" value="1"/>
</dbReference>
<dbReference type="PROSITE" id="PS51384">
    <property type="entry name" value="FAD_FR"/>
    <property type="match status" value="1"/>
</dbReference>
<dbReference type="InterPro" id="IPR039261">
    <property type="entry name" value="FNR_nucleotide-bd"/>
</dbReference>
<name>A0A5B8RX74_9BURK</name>
<dbReference type="CDD" id="cd00207">
    <property type="entry name" value="fer2"/>
    <property type="match status" value="1"/>
</dbReference>
<dbReference type="CDD" id="cd06189">
    <property type="entry name" value="flavin_oxioreductase"/>
    <property type="match status" value="1"/>
</dbReference>
<gene>
    <name evidence="8" type="ORF">FOZ74_09935</name>
</gene>
<feature type="transmembrane region" description="Helical" evidence="4">
    <location>
        <begin position="267"/>
        <end position="286"/>
    </location>
</feature>
<evidence type="ECO:0000256" key="3">
    <source>
        <dbReference type="ARBA" id="ARBA00022714"/>
    </source>
</evidence>
<dbReference type="GO" id="GO:0009055">
    <property type="term" value="F:electron transfer activity"/>
    <property type="evidence" value="ECO:0007669"/>
    <property type="project" value="InterPro"/>
</dbReference>
<reference evidence="8 9" key="1">
    <citation type="submission" date="2019-07" db="EMBL/GenBank/DDBJ databases">
        <title>Complete genome sequence of Comamonas sp. NLF 7-7 isolated from livestock.</title>
        <authorList>
            <person name="Kim D.H."/>
            <person name="Kim J.G."/>
        </authorList>
    </citation>
    <scope>NUCLEOTIDE SEQUENCE [LARGE SCALE GENOMIC DNA]</scope>
    <source>
        <strain evidence="8 9">NLF 7-7</strain>
    </source>
</reference>
<dbReference type="EMBL" id="CP042344">
    <property type="protein sequence ID" value="QEA13324.1"/>
    <property type="molecule type" value="Genomic_DNA"/>
</dbReference>
<dbReference type="Pfam" id="PF00175">
    <property type="entry name" value="NAD_binding_1"/>
    <property type="match status" value="1"/>
</dbReference>
<keyword evidence="3" id="KW-0001">2Fe-2S</keyword>
<dbReference type="InterPro" id="IPR016174">
    <property type="entry name" value="Di-haem_cyt_TM"/>
</dbReference>
<evidence type="ECO:0000259" key="5">
    <source>
        <dbReference type="PROSITE" id="PS51002"/>
    </source>
</evidence>
<dbReference type="GO" id="GO:0051537">
    <property type="term" value="F:2 iron, 2 sulfur cluster binding"/>
    <property type="evidence" value="ECO:0007669"/>
    <property type="project" value="UniProtKB-KW"/>
</dbReference>
<dbReference type="SUPFAM" id="SSF63380">
    <property type="entry name" value="Riboflavin synthase domain-like"/>
    <property type="match status" value="1"/>
</dbReference>
<dbReference type="PANTHER" id="PTHR47354:SF5">
    <property type="entry name" value="PROTEIN RFBI"/>
    <property type="match status" value="1"/>
</dbReference>
<dbReference type="InterPro" id="IPR008333">
    <property type="entry name" value="Cbr1-like_FAD-bd_dom"/>
</dbReference>
<dbReference type="Gene3D" id="2.40.30.10">
    <property type="entry name" value="Translation factors"/>
    <property type="match status" value="1"/>
</dbReference>
<dbReference type="InterPro" id="IPR050415">
    <property type="entry name" value="MRET"/>
</dbReference>
<dbReference type="GO" id="GO:0016020">
    <property type="term" value="C:membrane"/>
    <property type="evidence" value="ECO:0007669"/>
    <property type="project" value="InterPro"/>
</dbReference>
<dbReference type="SUPFAM" id="SSF81342">
    <property type="entry name" value="Transmembrane di-heme cytochromes"/>
    <property type="match status" value="1"/>
</dbReference>
<dbReference type="InterPro" id="IPR001041">
    <property type="entry name" value="2Fe-2S_ferredoxin-type"/>
</dbReference>
<dbReference type="GO" id="GO:0016491">
    <property type="term" value="F:oxidoreductase activity"/>
    <property type="evidence" value="ECO:0007669"/>
    <property type="project" value="InterPro"/>
</dbReference>
<comment type="subunit">
    <text evidence="2">The main subunits of complex b-c1 are: cytochrome b, cytochrome c1 and the Rieske protein.</text>
</comment>
<dbReference type="InterPro" id="IPR017927">
    <property type="entry name" value="FAD-bd_FR_type"/>
</dbReference>
<dbReference type="InterPro" id="IPR017938">
    <property type="entry name" value="Riboflavin_synthase-like_b-brl"/>
</dbReference>
<dbReference type="Pfam" id="PF00033">
    <property type="entry name" value="Cytochrome_B"/>
    <property type="match status" value="1"/>
</dbReference>
<dbReference type="Gene3D" id="3.40.50.80">
    <property type="entry name" value="Nucleotide-binding domain of ferredoxin-NADP reductase (FNR) module"/>
    <property type="match status" value="1"/>
</dbReference>
<dbReference type="InterPro" id="IPR027387">
    <property type="entry name" value="Cytb/b6-like_sf"/>
</dbReference>